<evidence type="ECO:0000256" key="2">
    <source>
        <dbReference type="ARBA" id="ARBA00022670"/>
    </source>
</evidence>
<protein>
    <submittedName>
        <fullName evidence="11">Aspartic proteinase</fullName>
    </submittedName>
</protein>
<evidence type="ECO:0000256" key="8">
    <source>
        <dbReference type="PIRSR" id="PIRSR601461-2"/>
    </source>
</evidence>
<name>A0A7J6V4Q7_THATH</name>
<dbReference type="OrthoDB" id="771136at2759"/>
<dbReference type="GO" id="GO:0006629">
    <property type="term" value="P:lipid metabolic process"/>
    <property type="evidence" value="ECO:0007669"/>
    <property type="project" value="InterPro"/>
</dbReference>
<dbReference type="PROSITE" id="PS51767">
    <property type="entry name" value="PEPTIDASE_A1"/>
    <property type="match status" value="1"/>
</dbReference>
<dbReference type="EMBL" id="JABWDY010037941">
    <property type="protein sequence ID" value="KAF5180049.1"/>
    <property type="molecule type" value="Genomic_DNA"/>
</dbReference>
<evidence type="ECO:0000259" key="9">
    <source>
        <dbReference type="PROSITE" id="PS50015"/>
    </source>
</evidence>
<dbReference type="InterPro" id="IPR008138">
    <property type="entry name" value="SapB_2"/>
</dbReference>
<evidence type="ECO:0000256" key="1">
    <source>
        <dbReference type="ARBA" id="ARBA00007447"/>
    </source>
</evidence>
<feature type="disulfide bond" evidence="8">
    <location>
        <begin position="153"/>
        <end position="190"/>
    </location>
</feature>
<evidence type="ECO:0000256" key="7">
    <source>
        <dbReference type="ARBA" id="ARBA00023180"/>
    </source>
</evidence>
<feature type="domain" description="Saposin B-type" evidence="9">
    <location>
        <begin position="104"/>
        <end position="145"/>
    </location>
</feature>
<keyword evidence="4" id="KW-0378">Hydrolase</keyword>
<dbReference type="InterPro" id="IPR033121">
    <property type="entry name" value="PEPTIDASE_A1"/>
</dbReference>
<dbReference type="Pfam" id="PF00026">
    <property type="entry name" value="Asp"/>
    <property type="match status" value="1"/>
</dbReference>
<dbReference type="PANTHER" id="PTHR47966">
    <property type="entry name" value="BETA-SITE APP-CLEAVING ENZYME, ISOFORM A-RELATED"/>
    <property type="match status" value="1"/>
</dbReference>
<organism evidence="11 12">
    <name type="scientific">Thalictrum thalictroides</name>
    <name type="common">Rue-anemone</name>
    <name type="synonym">Anemone thalictroides</name>
    <dbReference type="NCBI Taxonomy" id="46969"/>
    <lineage>
        <taxon>Eukaryota</taxon>
        <taxon>Viridiplantae</taxon>
        <taxon>Streptophyta</taxon>
        <taxon>Embryophyta</taxon>
        <taxon>Tracheophyta</taxon>
        <taxon>Spermatophyta</taxon>
        <taxon>Magnoliopsida</taxon>
        <taxon>Ranunculales</taxon>
        <taxon>Ranunculaceae</taxon>
        <taxon>Thalictroideae</taxon>
        <taxon>Thalictrum</taxon>
    </lineage>
</organism>
<comment type="similarity">
    <text evidence="1">Belongs to the peptidase A1 family.</text>
</comment>
<dbReference type="PROSITE" id="PS50015">
    <property type="entry name" value="SAP_B"/>
    <property type="match status" value="2"/>
</dbReference>
<dbReference type="Gene3D" id="1.10.225.10">
    <property type="entry name" value="Saposin-like"/>
    <property type="match status" value="1"/>
</dbReference>
<keyword evidence="2" id="KW-0645">Protease</keyword>
<dbReference type="GO" id="GO:0006508">
    <property type="term" value="P:proteolysis"/>
    <property type="evidence" value="ECO:0007669"/>
    <property type="project" value="UniProtKB-KW"/>
</dbReference>
<keyword evidence="5" id="KW-0865">Zymogen</keyword>
<accession>A0A7J6V4Q7</accession>
<dbReference type="Proteomes" id="UP000554482">
    <property type="component" value="Unassembled WGS sequence"/>
</dbReference>
<dbReference type="Gene3D" id="2.40.70.10">
    <property type="entry name" value="Acid Proteases"/>
    <property type="match status" value="1"/>
</dbReference>
<dbReference type="GO" id="GO:0004190">
    <property type="term" value="F:aspartic-type endopeptidase activity"/>
    <property type="evidence" value="ECO:0007669"/>
    <property type="project" value="UniProtKB-KW"/>
</dbReference>
<evidence type="ECO:0000313" key="11">
    <source>
        <dbReference type="EMBL" id="KAF5180049.1"/>
    </source>
</evidence>
<evidence type="ECO:0000256" key="4">
    <source>
        <dbReference type="ARBA" id="ARBA00022801"/>
    </source>
</evidence>
<sequence length="234" mass="25974">MVLVIFSSYYYSHHFSLLFLTSSYFQTIVTQINHAIGAEGVLSTECREVVTQYGDQIWELLIAGIQPDQVCSTIGLCLFNGPRDAGDIEMVVEKQNKKASSFGEDVLCAACEMAVVWARTELRRNQTKEIVFKYINELCERIPSPMGESVIDCNSIASLPDVSFTIGNKTFVLKPEQYILKTGEGALAVCISGFIAFDLPPPRGPIWILGDVFMGVYHTIFDYGNLQVGFAESI</sequence>
<dbReference type="AlphaFoldDB" id="A0A7J6V4Q7"/>
<feature type="domain" description="Peptidase A1" evidence="10">
    <location>
        <begin position="1"/>
        <end position="231"/>
    </location>
</feature>
<proteinExistence type="inferred from homology"/>
<keyword evidence="12" id="KW-1185">Reference proteome</keyword>
<dbReference type="SUPFAM" id="SSF47862">
    <property type="entry name" value="Saposin"/>
    <property type="match status" value="1"/>
</dbReference>
<dbReference type="InterPro" id="IPR008139">
    <property type="entry name" value="SaposinB_dom"/>
</dbReference>
<keyword evidence="6 8" id="KW-1015">Disulfide bond</keyword>
<evidence type="ECO:0000256" key="3">
    <source>
        <dbReference type="ARBA" id="ARBA00022750"/>
    </source>
</evidence>
<keyword evidence="3" id="KW-0064">Aspartyl protease</keyword>
<dbReference type="SUPFAM" id="SSF50630">
    <property type="entry name" value="Acid proteases"/>
    <property type="match status" value="1"/>
</dbReference>
<evidence type="ECO:0000313" key="12">
    <source>
        <dbReference type="Proteomes" id="UP000554482"/>
    </source>
</evidence>
<keyword evidence="7" id="KW-0325">Glycoprotein</keyword>
<evidence type="ECO:0000259" key="10">
    <source>
        <dbReference type="PROSITE" id="PS51767"/>
    </source>
</evidence>
<reference evidence="11 12" key="1">
    <citation type="submission" date="2020-06" db="EMBL/GenBank/DDBJ databases">
        <title>Transcriptomic and genomic resources for Thalictrum thalictroides and T. hernandezii: Facilitating candidate gene discovery in an emerging model plant lineage.</title>
        <authorList>
            <person name="Arias T."/>
            <person name="Riano-Pachon D.M."/>
            <person name="Di Stilio V.S."/>
        </authorList>
    </citation>
    <scope>NUCLEOTIDE SEQUENCE [LARGE SCALE GENOMIC DNA]</scope>
    <source>
        <strain evidence="12">cv. WT478/WT964</strain>
        <tissue evidence="11">Leaves</tissue>
    </source>
</reference>
<dbReference type="InterPro" id="IPR021109">
    <property type="entry name" value="Peptidase_aspartic_dom_sf"/>
</dbReference>
<feature type="domain" description="Saposin B-type" evidence="9">
    <location>
        <begin position="41"/>
        <end position="81"/>
    </location>
</feature>
<comment type="caution">
    <text evidence="11">The sequence shown here is derived from an EMBL/GenBank/DDBJ whole genome shotgun (WGS) entry which is preliminary data.</text>
</comment>
<evidence type="ECO:0000256" key="5">
    <source>
        <dbReference type="ARBA" id="ARBA00023145"/>
    </source>
</evidence>
<gene>
    <name evidence="11" type="ORF">FRX31_030364</name>
</gene>
<dbReference type="InterPro" id="IPR011001">
    <property type="entry name" value="Saposin-like"/>
</dbReference>
<dbReference type="Pfam" id="PF03489">
    <property type="entry name" value="SapB_2"/>
    <property type="match status" value="1"/>
</dbReference>
<evidence type="ECO:0000256" key="6">
    <source>
        <dbReference type="ARBA" id="ARBA00023157"/>
    </source>
</evidence>
<dbReference type="FunFam" id="2.40.70.10:FF:000002">
    <property type="entry name" value="Vacuolar aspartic proteinase"/>
    <property type="match status" value="1"/>
</dbReference>
<dbReference type="PANTHER" id="PTHR47966:SF28">
    <property type="entry name" value="OS01G0290000 PROTEIN"/>
    <property type="match status" value="1"/>
</dbReference>
<dbReference type="InterPro" id="IPR001461">
    <property type="entry name" value="Aspartic_peptidase_A1"/>
</dbReference>